<sequence length="2505" mass="281994">MARRGGNSTQRQAPQPVTNGNASFNGLPPPSTIPAQIVHNASKANAQQSPGDQQTFLEQIKLFLQSPTLEDPDITCAAFITTVAEGGLDVFYRENPFALDYLKDQAIHCLDALKIIFRQKPYLLSVARHSLDHIGEDGPPVFIWLFPKLLGLLAQENILDVHGDVQSLLTTCLEIFSRSPSALRRAKSILDVYKGCVDNIILALDIDDETAELPPASFKVALPYPSSIGEFWPYSQQLVALPHDLQRTITTPTHATYIAFHLLHAIILSNLHSRQRVADSSASEHQRQWALDSCLTLWLNFKLWIGSSESGPLLHEIAAMSMQLLETFTLPNQETEVIFECSSRSAQSLSSSLVDLLQTCASSPFSEANQLRLASLLTRLRTVLGESSKQRLFSSRRHENLKSLVLDYLEPVVSGICQDMASFNRLHRDLQLALCLWTSPGHWPAEVTELRAVLCTDISQSFSDDGLGRESFTIIKIFRDLNVTDEERPTKRRRTFPEAPEDEQLSVYNQLMVALNGSSPDSPVLDLSNIHNIVKAKYATMSEDPTKWETEQCELLAAFGKIGCAGSRSLQSKLAHKDHWKDCTCRLCDATNAPQRGEFVYWNNNISNELKEVVDALLAITEEELFQKSSKPRVLMALAIGRVFNHISDPDYLDLDICLLGQWLIKSMTRSLRELRITASRSIMVFLRDDITDSVRDKNRRATMEFFNELAKRNILSEQEMLVMAYGQAARVCGEVELPIILDRLVEYLGHPNTVILSMAYNEISSLADDFGTSPLEMLRPYWRSIGFTIVKDVLSKPQKAILVSDLIEHTRNQLLITLRGYVLPILVLTKRKDILQCIADAKRTTIGDICSQPRRNLAGILAMLLCQDGVDVERWAMDTLSAVAPGFRQPGQELHHLVKQEPVFIACEVLELAAEQGGKDKKLFHAGFHRLAALSEKSDGQRKEPTKRKALESFIQNHILGVMAHFSDIIENPSRAHPLPERRRAVGAIRELIALAGSDTSYALPQLRACLQSATSDVHLCDQAFDLWSALLAVLDEEDLELVIDQTFALIVHNWPIFSDNARQKACKTLETLRQKYNPLLQARIGYIPSLASIPMMAKLEAEIARLKAGKDKVTLFHIFGERCSDESAIVVRQALKELVPYLEENQKLLHQSAIGQKPLPALTTLSRSLLDACVRFAENNGDIPVLCAQCLGLIGGLDPYRVETVREKKQILVLSNFKSAADVTDFAAFMLEEVLIKVFLSTSNAKLQGFLAYVMQELCKACGFSNEVVAQRPRSSQPSRAMQRWNQMPESIRNTLFPFLNSRYLINIRPGAEDQSQPYPIFSLEVSHATWLRTFVYDLLYKAKEYNAKMVFRAVARVIKNQDLSIASFILPFAVLSVLVDGEEKDIINIGQELLTILETNVQGTDHIDATNIKQCSENVFHTLDYLALWLQEKRKHVSDNRIMAGKTGRGISELEELESIQQISAVERLLQLIPAKVISTRAVECGSYARALFHWEQYYREEQLKAEATDGLFPKDDLLQHLQFIYAQIDEPDSIEGISAHLQVLNSEQQIMEHRKAGRWTAAQSWYELALAERPNDTDTQVNLLTCLKASGQYDAILNYVEGFHAFDSVSTSTLPFAAEAAWSSGRWDQLEKLIAAHSEPDASASQDFNVGIGKALLALRRKEEAEFKNIVGSLRQTLAKGLSPTTTASLHACHDHLLKLHTLYEIEAISGMAAYTTPNRDVILENLDRRLDILGSYTADKQYVLGIRRAAMQLSRIEFTNLDIASAWLTTARLARKGDFTSAAFNSILHAQQLGDDAAKIEYSKMLWKEGHHRKAIQNIRGALMSNSFQTRDAVPMDVSVSVATSADQSLSTNKVKCHAELLLAKWLDRSGQTGITALKEAYARGIMTFPKWDKGHYYLGRYYLKLFETEKQLSPGRRSDSFLAGELTKLVIENYTRSTVYGTKHYYQTIPKVLTLWLDMGVEVMNTQPRLPKDKELHQHKLNYLDHMNKYLKRYTTERMPAFTWYTAFPQIITRISHPNKSVWEVLLIIILKVAAQYPQQALWSLLAVIHSTQDDRRVRGTSVLQKLRDHSKRKGGALDLKSLIIHGQRLTDSLLAACNAPIEQRVVHVSLARDLGFNHKLAPCALVVPIEANMIPTLPTGNDSRLIRLHNPFPQGAITIESFLDDVLVLSSLQRPRKVTVRGSDGRTYGLLCKPKDDLRKDQRLMEFNAMINRALRKDIESSKRRLYIKTYGVTPLNEECGTIEWVEGLKPMRDIIIRLYRQKNIAIDYGEIRMLLNEACSEPSKTPIFTHKILAKFPPVLHEWFVETFPEPEAWFAARLRYTRSCAVMSIVGHVLGLGDRHGENVLLEEGNGGTFHVDFNCLFDKGLTFEKPELVPFRLTHNMVDAMGPQAVEGPFRKAAELTYSLLRQHEDTLITILETFVHDPTADFLGGKRKKKIQGVPETPQEVLEVVKQKVAGLIRGESVPLSVEGYVDALVQQARDPRNLAAMYIGWCAFF</sequence>
<dbReference type="InterPro" id="IPR011009">
    <property type="entry name" value="Kinase-like_dom_sf"/>
</dbReference>
<evidence type="ECO:0000259" key="18">
    <source>
        <dbReference type="PROSITE" id="PS51189"/>
    </source>
</evidence>
<dbReference type="GO" id="GO:0000077">
    <property type="term" value="P:DNA damage checkpoint signaling"/>
    <property type="evidence" value="ECO:0007669"/>
    <property type="project" value="TreeGrafter"/>
</dbReference>
<feature type="compositionally biased region" description="Polar residues" evidence="16">
    <location>
        <begin position="1"/>
        <end position="24"/>
    </location>
</feature>
<evidence type="ECO:0000256" key="3">
    <source>
        <dbReference type="ARBA" id="ARBA00011370"/>
    </source>
</evidence>
<evidence type="ECO:0000256" key="15">
    <source>
        <dbReference type="ARBA" id="ARBA00048679"/>
    </source>
</evidence>
<feature type="domain" description="FAT" evidence="18">
    <location>
        <begin position="1480"/>
        <end position="2057"/>
    </location>
</feature>
<dbReference type="GO" id="GO:0000723">
    <property type="term" value="P:telomere maintenance"/>
    <property type="evidence" value="ECO:0007669"/>
    <property type="project" value="TreeGrafter"/>
</dbReference>
<dbReference type="OrthoDB" id="381190at2759"/>
<dbReference type="Pfam" id="PF02260">
    <property type="entry name" value="FATC"/>
    <property type="match status" value="1"/>
</dbReference>
<keyword evidence="12" id="KW-0539">Nucleus</keyword>
<dbReference type="Proteomes" id="UP000800094">
    <property type="component" value="Unassembled WGS sequence"/>
</dbReference>
<dbReference type="RefSeq" id="XP_033679049.1">
    <property type="nucleotide sequence ID" value="XM_033836500.1"/>
</dbReference>
<comment type="function">
    <text evidence="13">Serine/threonine protein kinase which activates checkpoint signaling upon genotoxic stresses such as ionizing radiation (IR), ultraviolet light (UV), or DNA replication stalling, thereby acting as a DNA damage sensor. Recognizes the substrate consensus sequence [ST]-Q. Phosphorylates histone H2A to form H2AS128ph (gamma-H2A) at sites of DNA damage, involved in the regulation of DNA damage response mechanism. Required for the control of telomere length and genome stability.</text>
</comment>
<comment type="subcellular location">
    <subcellularLocation>
        <location evidence="1">Nucleus</location>
    </subcellularLocation>
</comment>
<evidence type="ECO:0000259" key="17">
    <source>
        <dbReference type="PROSITE" id="PS50290"/>
    </source>
</evidence>
<evidence type="ECO:0000256" key="10">
    <source>
        <dbReference type="ARBA" id="ARBA00022840"/>
    </source>
</evidence>
<evidence type="ECO:0000256" key="16">
    <source>
        <dbReference type="SAM" id="MobiDB-lite"/>
    </source>
</evidence>
<dbReference type="EMBL" id="ML987203">
    <property type="protein sequence ID" value="KAF2244045.1"/>
    <property type="molecule type" value="Genomic_DNA"/>
</dbReference>
<dbReference type="CDD" id="cd00892">
    <property type="entry name" value="PIKKc_ATR"/>
    <property type="match status" value="1"/>
</dbReference>
<dbReference type="PROSITE" id="PS00916">
    <property type="entry name" value="PI3_4_KINASE_2"/>
    <property type="match status" value="1"/>
</dbReference>
<dbReference type="PANTHER" id="PTHR11139:SF125">
    <property type="entry name" value="SERINE_THREONINE-PROTEIN KINASE MEC1"/>
    <property type="match status" value="1"/>
</dbReference>
<keyword evidence="21" id="KW-1185">Reference proteome</keyword>
<dbReference type="InterPro" id="IPR011990">
    <property type="entry name" value="TPR-like_helical_dom_sf"/>
</dbReference>
<evidence type="ECO:0000256" key="1">
    <source>
        <dbReference type="ARBA" id="ARBA00004123"/>
    </source>
</evidence>
<keyword evidence="9" id="KW-0418">Kinase</keyword>
<dbReference type="GO" id="GO:0006281">
    <property type="term" value="P:DNA repair"/>
    <property type="evidence" value="ECO:0007669"/>
    <property type="project" value="UniProtKB-KW"/>
</dbReference>
<accession>A0A6A6I0S4</accession>
<dbReference type="Gene3D" id="1.25.40.10">
    <property type="entry name" value="Tetratricopeptide repeat domain"/>
    <property type="match status" value="1"/>
</dbReference>
<keyword evidence="5" id="KW-0723">Serine/threonine-protein kinase</keyword>
<dbReference type="InterPro" id="IPR003151">
    <property type="entry name" value="PIK-rel_kinase_FAT"/>
</dbReference>
<gene>
    <name evidence="20" type="ORF">BU26DRAFT_92335</name>
</gene>
<dbReference type="EC" id="2.7.11.1" evidence="4"/>
<protein>
    <recommendedName>
        <fullName evidence="4">non-specific serine/threonine protein kinase</fullName>
        <ecNumber evidence="4">2.7.11.1</ecNumber>
    </recommendedName>
</protein>
<comment type="catalytic activity">
    <reaction evidence="15">
        <text>L-seryl-[protein] + ATP = O-phospho-L-seryl-[protein] + ADP + H(+)</text>
        <dbReference type="Rhea" id="RHEA:17989"/>
        <dbReference type="Rhea" id="RHEA-COMP:9863"/>
        <dbReference type="Rhea" id="RHEA-COMP:11604"/>
        <dbReference type="ChEBI" id="CHEBI:15378"/>
        <dbReference type="ChEBI" id="CHEBI:29999"/>
        <dbReference type="ChEBI" id="CHEBI:30616"/>
        <dbReference type="ChEBI" id="CHEBI:83421"/>
        <dbReference type="ChEBI" id="CHEBI:456216"/>
        <dbReference type="EC" id="2.7.11.1"/>
    </reaction>
</comment>
<comment type="catalytic activity">
    <reaction evidence="14">
        <text>L-threonyl-[protein] + ATP = O-phospho-L-threonyl-[protein] + ADP + H(+)</text>
        <dbReference type="Rhea" id="RHEA:46608"/>
        <dbReference type="Rhea" id="RHEA-COMP:11060"/>
        <dbReference type="Rhea" id="RHEA-COMP:11605"/>
        <dbReference type="ChEBI" id="CHEBI:15378"/>
        <dbReference type="ChEBI" id="CHEBI:30013"/>
        <dbReference type="ChEBI" id="CHEBI:30616"/>
        <dbReference type="ChEBI" id="CHEBI:61977"/>
        <dbReference type="ChEBI" id="CHEBI:456216"/>
        <dbReference type="EC" id="2.7.11.1"/>
    </reaction>
</comment>
<keyword evidence="10" id="KW-0067">ATP-binding</keyword>
<comment type="subunit">
    <text evidence="3">Associates with DNA double-strand breaks.</text>
</comment>
<dbReference type="SUPFAM" id="SSF56112">
    <property type="entry name" value="Protein kinase-like (PK-like)"/>
    <property type="match status" value="1"/>
</dbReference>
<dbReference type="InterPro" id="IPR014009">
    <property type="entry name" value="PIK_FAT"/>
</dbReference>
<evidence type="ECO:0000256" key="8">
    <source>
        <dbReference type="ARBA" id="ARBA00022763"/>
    </source>
</evidence>
<dbReference type="InterPro" id="IPR056802">
    <property type="entry name" value="ATR-like_M-HEAT"/>
</dbReference>
<evidence type="ECO:0000256" key="12">
    <source>
        <dbReference type="ARBA" id="ARBA00023242"/>
    </source>
</evidence>
<evidence type="ECO:0000256" key="5">
    <source>
        <dbReference type="ARBA" id="ARBA00022527"/>
    </source>
</evidence>
<name>A0A6A6I0S4_9PLEO</name>
<evidence type="ECO:0000256" key="4">
    <source>
        <dbReference type="ARBA" id="ARBA00012513"/>
    </source>
</evidence>
<dbReference type="PANTHER" id="PTHR11139">
    <property type="entry name" value="ATAXIA TELANGIECTASIA MUTATED ATM -RELATED"/>
    <property type="match status" value="1"/>
</dbReference>
<dbReference type="Gene3D" id="3.30.1010.10">
    <property type="entry name" value="Phosphatidylinositol 3-kinase Catalytic Subunit, Chain A, domain 4"/>
    <property type="match status" value="1"/>
</dbReference>
<dbReference type="InterPro" id="IPR016024">
    <property type="entry name" value="ARM-type_fold"/>
</dbReference>
<evidence type="ECO:0000256" key="2">
    <source>
        <dbReference type="ARBA" id="ARBA00010769"/>
    </source>
</evidence>
<reference evidence="20" key="1">
    <citation type="journal article" date="2020" name="Stud. Mycol.">
        <title>101 Dothideomycetes genomes: a test case for predicting lifestyles and emergence of pathogens.</title>
        <authorList>
            <person name="Haridas S."/>
            <person name="Albert R."/>
            <person name="Binder M."/>
            <person name="Bloem J."/>
            <person name="Labutti K."/>
            <person name="Salamov A."/>
            <person name="Andreopoulos B."/>
            <person name="Baker S."/>
            <person name="Barry K."/>
            <person name="Bills G."/>
            <person name="Bluhm B."/>
            <person name="Cannon C."/>
            <person name="Castanera R."/>
            <person name="Culley D."/>
            <person name="Daum C."/>
            <person name="Ezra D."/>
            <person name="Gonzalez J."/>
            <person name="Henrissat B."/>
            <person name="Kuo A."/>
            <person name="Liang C."/>
            <person name="Lipzen A."/>
            <person name="Lutzoni F."/>
            <person name="Magnuson J."/>
            <person name="Mondo S."/>
            <person name="Nolan M."/>
            <person name="Ohm R."/>
            <person name="Pangilinan J."/>
            <person name="Park H.-J."/>
            <person name="Ramirez L."/>
            <person name="Alfaro M."/>
            <person name="Sun H."/>
            <person name="Tritt A."/>
            <person name="Yoshinaga Y."/>
            <person name="Zwiers L.-H."/>
            <person name="Turgeon B."/>
            <person name="Goodwin S."/>
            <person name="Spatafora J."/>
            <person name="Crous P."/>
            <person name="Grigoriev I."/>
        </authorList>
    </citation>
    <scope>NUCLEOTIDE SEQUENCE</scope>
    <source>
        <strain evidence="20">CBS 122368</strain>
    </source>
</reference>
<evidence type="ECO:0000313" key="21">
    <source>
        <dbReference type="Proteomes" id="UP000800094"/>
    </source>
</evidence>
<dbReference type="PROSITE" id="PS51189">
    <property type="entry name" value="FAT"/>
    <property type="match status" value="1"/>
</dbReference>
<evidence type="ECO:0000259" key="19">
    <source>
        <dbReference type="PROSITE" id="PS51190"/>
    </source>
</evidence>
<comment type="similarity">
    <text evidence="2">Belongs to the PI3/PI4-kinase family. ATM subfamily.</text>
</comment>
<keyword evidence="8" id="KW-0227">DNA damage</keyword>
<feature type="domain" description="PI3K/PI4K catalytic" evidence="17">
    <location>
        <begin position="2169"/>
        <end position="2476"/>
    </location>
</feature>
<dbReference type="InterPro" id="IPR000403">
    <property type="entry name" value="PI3/4_kinase_cat_dom"/>
</dbReference>
<keyword evidence="7" id="KW-0547">Nucleotide-binding</keyword>
<proteinExistence type="inferred from homology"/>
<dbReference type="SUPFAM" id="SSF48452">
    <property type="entry name" value="TPR-like"/>
    <property type="match status" value="1"/>
</dbReference>
<dbReference type="Pfam" id="PF23593">
    <property type="entry name" value="HEAT_ATR"/>
    <property type="match status" value="1"/>
</dbReference>
<dbReference type="SMART" id="SM00146">
    <property type="entry name" value="PI3Kc"/>
    <property type="match status" value="1"/>
</dbReference>
<feature type="domain" description="FATC" evidence="19">
    <location>
        <begin position="2473"/>
        <end position="2505"/>
    </location>
</feature>
<dbReference type="GO" id="GO:0005694">
    <property type="term" value="C:chromosome"/>
    <property type="evidence" value="ECO:0007669"/>
    <property type="project" value="TreeGrafter"/>
</dbReference>
<dbReference type="PROSITE" id="PS50290">
    <property type="entry name" value="PI3_4_KINASE_3"/>
    <property type="match status" value="1"/>
</dbReference>
<dbReference type="InterPro" id="IPR057564">
    <property type="entry name" value="HEAT_ATR"/>
</dbReference>
<dbReference type="SMART" id="SM01343">
    <property type="entry name" value="FATC"/>
    <property type="match status" value="1"/>
</dbReference>
<dbReference type="Pfam" id="PF08064">
    <property type="entry name" value="UME"/>
    <property type="match status" value="1"/>
</dbReference>
<dbReference type="InterPro" id="IPR003152">
    <property type="entry name" value="FATC_dom"/>
</dbReference>
<dbReference type="GO" id="GO:0004674">
    <property type="term" value="F:protein serine/threonine kinase activity"/>
    <property type="evidence" value="ECO:0007669"/>
    <property type="project" value="UniProtKB-KW"/>
</dbReference>
<dbReference type="InterPro" id="IPR018936">
    <property type="entry name" value="PI3/4_kinase_CS"/>
</dbReference>
<organism evidence="20 21">
    <name type="scientific">Trematosphaeria pertusa</name>
    <dbReference type="NCBI Taxonomy" id="390896"/>
    <lineage>
        <taxon>Eukaryota</taxon>
        <taxon>Fungi</taxon>
        <taxon>Dikarya</taxon>
        <taxon>Ascomycota</taxon>
        <taxon>Pezizomycotina</taxon>
        <taxon>Dothideomycetes</taxon>
        <taxon>Pleosporomycetidae</taxon>
        <taxon>Pleosporales</taxon>
        <taxon>Massarineae</taxon>
        <taxon>Trematosphaeriaceae</taxon>
        <taxon>Trematosphaeria</taxon>
    </lineage>
</organism>
<dbReference type="Pfam" id="PF25030">
    <property type="entry name" value="M-HEAT_ATR"/>
    <property type="match status" value="1"/>
</dbReference>
<evidence type="ECO:0000256" key="11">
    <source>
        <dbReference type="ARBA" id="ARBA00023204"/>
    </source>
</evidence>
<dbReference type="FunFam" id="1.10.1070.11:FF:000031">
    <property type="entry name" value="Phosphatidyl inositol 3-kinase"/>
    <property type="match status" value="1"/>
</dbReference>
<dbReference type="Pfam" id="PF00454">
    <property type="entry name" value="PI3_PI4_kinase"/>
    <property type="match status" value="1"/>
</dbReference>
<evidence type="ECO:0000256" key="13">
    <source>
        <dbReference type="ARBA" id="ARBA00025079"/>
    </source>
</evidence>
<dbReference type="SUPFAM" id="SSF48371">
    <property type="entry name" value="ARM repeat"/>
    <property type="match status" value="1"/>
</dbReference>
<evidence type="ECO:0000256" key="9">
    <source>
        <dbReference type="ARBA" id="ARBA00022777"/>
    </source>
</evidence>
<keyword evidence="11" id="KW-0234">DNA repair</keyword>
<evidence type="ECO:0000256" key="7">
    <source>
        <dbReference type="ARBA" id="ARBA00022741"/>
    </source>
</evidence>
<dbReference type="InterPro" id="IPR036940">
    <property type="entry name" value="PI3/4_kinase_cat_sf"/>
</dbReference>
<evidence type="ECO:0000256" key="6">
    <source>
        <dbReference type="ARBA" id="ARBA00022679"/>
    </source>
</evidence>
<evidence type="ECO:0000313" key="20">
    <source>
        <dbReference type="EMBL" id="KAF2244045.1"/>
    </source>
</evidence>
<keyword evidence="6" id="KW-0808">Transferase</keyword>
<dbReference type="Gene3D" id="1.10.1070.11">
    <property type="entry name" value="Phosphatidylinositol 3-/4-kinase, catalytic domain"/>
    <property type="match status" value="1"/>
</dbReference>
<dbReference type="InterPro" id="IPR050517">
    <property type="entry name" value="DDR_Repair_Kinase"/>
</dbReference>
<dbReference type="InterPro" id="IPR012993">
    <property type="entry name" value="UME"/>
</dbReference>
<dbReference type="GO" id="GO:0005634">
    <property type="term" value="C:nucleus"/>
    <property type="evidence" value="ECO:0007669"/>
    <property type="project" value="UniProtKB-SubCell"/>
</dbReference>
<dbReference type="SMART" id="SM00802">
    <property type="entry name" value="UME"/>
    <property type="match status" value="1"/>
</dbReference>
<dbReference type="GeneID" id="54589830"/>
<evidence type="ECO:0000256" key="14">
    <source>
        <dbReference type="ARBA" id="ARBA00047899"/>
    </source>
</evidence>
<dbReference type="PROSITE" id="PS51190">
    <property type="entry name" value="FATC"/>
    <property type="match status" value="1"/>
</dbReference>
<dbReference type="GO" id="GO:0005524">
    <property type="term" value="F:ATP binding"/>
    <property type="evidence" value="ECO:0007669"/>
    <property type="project" value="UniProtKB-KW"/>
</dbReference>
<feature type="region of interest" description="Disordered" evidence="16">
    <location>
        <begin position="1"/>
        <end position="35"/>
    </location>
</feature>
<dbReference type="Pfam" id="PF02259">
    <property type="entry name" value="FAT"/>
    <property type="match status" value="1"/>
</dbReference>